<dbReference type="SUPFAM" id="SSF51445">
    <property type="entry name" value="(Trans)glycosidases"/>
    <property type="match status" value="1"/>
</dbReference>
<dbReference type="AlphaFoldDB" id="T1AFF3"/>
<name>T1AFF3_9ZZZZ</name>
<accession>T1AFF3</accession>
<dbReference type="EMBL" id="AUZX01008440">
    <property type="protein sequence ID" value="EQD55902.1"/>
    <property type="molecule type" value="Genomic_DNA"/>
</dbReference>
<dbReference type="InterPro" id="IPR017853">
    <property type="entry name" value="GH"/>
</dbReference>
<sequence>MGGPVISLGPLLVDLAGKSIAPDERELLHSSAIGGVVLFSRNYESPEQLASLTREIHALRSPPLLIAVDQEGGRIQRFRLGFTALPSARALGVHWEKDRAEARKLAQCSGWVAGLELRSAGLDICFAPVVDLWQKTSDVIGDRAFSSSPKAVTELALSWVRGSRAWRSLRDA</sequence>
<evidence type="ECO:0000256" key="3">
    <source>
        <dbReference type="ARBA" id="ARBA00012663"/>
    </source>
</evidence>
<dbReference type="InterPro" id="IPR050226">
    <property type="entry name" value="NagZ_Beta-hexosaminidase"/>
</dbReference>
<dbReference type="PANTHER" id="PTHR30480">
    <property type="entry name" value="BETA-HEXOSAMINIDASE-RELATED"/>
    <property type="match status" value="1"/>
</dbReference>
<dbReference type="EC" id="3.2.1.52" evidence="3"/>
<feature type="domain" description="Glycoside hydrolase family 3 N-terminal" evidence="6">
    <location>
        <begin position="20"/>
        <end position="164"/>
    </location>
</feature>
<dbReference type="GO" id="GO:0009254">
    <property type="term" value="P:peptidoglycan turnover"/>
    <property type="evidence" value="ECO:0007669"/>
    <property type="project" value="TreeGrafter"/>
</dbReference>
<evidence type="ECO:0000259" key="6">
    <source>
        <dbReference type="Pfam" id="PF00933"/>
    </source>
</evidence>
<keyword evidence="4 7" id="KW-0378">Hydrolase</keyword>
<comment type="catalytic activity">
    <reaction evidence="1">
        <text>Hydrolysis of terminal non-reducing N-acetyl-D-hexosamine residues in N-acetyl-beta-D-hexosaminides.</text>
        <dbReference type="EC" id="3.2.1.52"/>
    </reaction>
</comment>
<comment type="similarity">
    <text evidence="2">Belongs to the glycosyl hydrolase 3 family.</text>
</comment>
<keyword evidence="5" id="KW-0326">Glycosidase</keyword>
<evidence type="ECO:0000256" key="1">
    <source>
        <dbReference type="ARBA" id="ARBA00001231"/>
    </source>
</evidence>
<dbReference type="Gene3D" id="3.20.20.300">
    <property type="entry name" value="Glycoside hydrolase, family 3, N-terminal domain"/>
    <property type="match status" value="1"/>
</dbReference>
<evidence type="ECO:0000256" key="4">
    <source>
        <dbReference type="ARBA" id="ARBA00022801"/>
    </source>
</evidence>
<protein>
    <recommendedName>
        <fullName evidence="3">beta-N-acetylhexosaminidase</fullName>
        <ecNumber evidence="3">3.2.1.52</ecNumber>
    </recommendedName>
</protein>
<comment type="caution">
    <text evidence="7">The sequence shown here is derived from an EMBL/GenBank/DDBJ whole genome shotgun (WGS) entry which is preliminary data.</text>
</comment>
<gene>
    <name evidence="7" type="ORF">B1A_11747</name>
</gene>
<reference evidence="7" key="2">
    <citation type="journal article" date="2014" name="ISME J.">
        <title>Microbial stratification in low pH oxic and suboxic macroscopic growths along an acid mine drainage.</title>
        <authorList>
            <person name="Mendez-Garcia C."/>
            <person name="Mesa V."/>
            <person name="Sprenger R.R."/>
            <person name="Richter M."/>
            <person name="Diez M.S."/>
            <person name="Solano J."/>
            <person name="Bargiela R."/>
            <person name="Golyshina O.V."/>
            <person name="Manteca A."/>
            <person name="Ramos J.L."/>
            <person name="Gallego J.R."/>
            <person name="Llorente I."/>
            <person name="Martins Dos Santos V.A."/>
            <person name="Jensen O.N."/>
            <person name="Pelaez A.I."/>
            <person name="Sanchez J."/>
            <person name="Ferrer M."/>
        </authorList>
    </citation>
    <scope>NUCLEOTIDE SEQUENCE</scope>
</reference>
<organism evidence="7">
    <name type="scientific">mine drainage metagenome</name>
    <dbReference type="NCBI Taxonomy" id="410659"/>
    <lineage>
        <taxon>unclassified sequences</taxon>
        <taxon>metagenomes</taxon>
        <taxon>ecological metagenomes</taxon>
    </lineage>
</organism>
<dbReference type="PANTHER" id="PTHR30480:SF13">
    <property type="entry name" value="BETA-HEXOSAMINIDASE"/>
    <property type="match status" value="1"/>
</dbReference>
<proteinExistence type="inferred from homology"/>
<dbReference type="GO" id="GO:0005975">
    <property type="term" value="P:carbohydrate metabolic process"/>
    <property type="evidence" value="ECO:0007669"/>
    <property type="project" value="InterPro"/>
</dbReference>
<evidence type="ECO:0000256" key="2">
    <source>
        <dbReference type="ARBA" id="ARBA00005336"/>
    </source>
</evidence>
<dbReference type="Pfam" id="PF00933">
    <property type="entry name" value="Glyco_hydro_3"/>
    <property type="match status" value="1"/>
</dbReference>
<dbReference type="GO" id="GO:0004563">
    <property type="term" value="F:beta-N-acetylhexosaminidase activity"/>
    <property type="evidence" value="ECO:0007669"/>
    <property type="project" value="UniProtKB-EC"/>
</dbReference>
<evidence type="ECO:0000256" key="5">
    <source>
        <dbReference type="ARBA" id="ARBA00023295"/>
    </source>
</evidence>
<dbReference type="InterPro" id="IPR001764">
    <property type="entry name" value="Glyco_hydro_3_N"/>
</dbReference>
<dbReference type="InterPro" id="IPR036962">
    <property type="entry name" value="Glyco_hydro_3_N_sf"/>
</dbReference>
<feature type="non-terminal residue" evidence="7">
    <location>
        <position position="172"/>
    </location>
</feature>
<reference evidence="7" key="1">
    <citation type="submission" date="2013-08" db="EMBL/GenBank/DDBJ databases">
        <authorList>
            <person name="Mendez C."/>
            <person name="Richter M."/>
            <person name="Ferrer M."/>
            <person name="Sanchez J."/>
        </authorList>
    </citation>
    <scope>NUCLEOTIDE SEQUENCE</scope>
</reference>
<evidence type="ECO:0000313" key="7">
    <source>
        <dbReference type="EMBL" id="EQD55902.1"/>
    </source>
</evidence>